<evidence type="ECO:0000313" key="3">
    <source>
        <dbReference type="Proteomes" id="UP001642484"/>
    </source>
</evidence>
<keyword evidence="3" id="KW-1185">Reference proteome</keyword>
<dbReference type="PANTHER" id="PTHR28243">
    <property type="entry name" value="AGL049CP"/>
    <property type="match status" value="1"/>
</dbReference>
<dbReference type="Proteomes" id="UP001642484">
    <property type="component" value="Unassembled WGS sequence"/>
</dbReference>
<comment type="caution">
    <text evidence="2">The sequence shown here is derived from an EMBL/GenBank/DDBJ whole genome shotgun (WGS) entry which is preliminary data.</text>
</comment>
<name>A0ABP0L1L3_9DINO</name>
<dbReference type="SUPFAM" id="SSF50475">
    <property type="entry name" value="FMN-binding split barrel"/>
    <property type="match status" value="1"/>
</dbReference>
<gene>
    <name evidence="2" type="ORF">CCMP2556_LOCUS18757</name>
</gene>
<dbReference type="InterPro" id="IPR024624">
    <property type="entry name" value="Pyridox_Oxase_Alr4036_FMN-bd"/>
</dbReference>
<dbReference type="InterPro" id="IPR012349">
    <property type="entry name" value="Split_barrel_FMN-bd"/>
</dbReference>
<dbReference type="Pfam" id="PF12766">
    <property type="entry name" value="Pyridox_oxase_2"/>
    <property type="match status" value="1"/>
</dbReference>
<dbReference type="Gene3D" id="2.30.110.10">
    <property type="entry name" value="Electron Transport, Fmn-binding Protein, Chain A"/>
    <property type="match status" value="1"/>
</dbReference>
<feature type="domain" description="Pyridoxamine 5'-phosphate oxidase Alr4036 family FMN-binding" evidence="1">
    <location>
        <begin position="13"/>
        <end position="112"/>
    </location>
</feature>
<evidence type="ECO:0000259" key="1">
    <source>
        <dbReference type="Pfam" id="PF12766"/>
    </source>
</evidence>
<protein>
    <recommendedName>
        <fullName evidence="1">Pyridoxamine 5'-phosphate oxidase Alr4036 family FMN-binding domain-containing protein</fullName>
    </recommendedName>
</protein>
<evidence type="ECO:0000313" key="2">
    <source>
        <dbReference type="EMBL" id="CAK9032676.1"/>
    </source>
</evidence>
<dbReference type="EMBL" id="CAXAMN010010779">
    <property type="protein sequence ID" value="CAK9032676.1"/>
    <property type="molecule type" value="Genomic_DNA"/>
</dbReference>
<dbReference type="PANTHER" id="PTHR28243:SF1">
    <property type="entry name" value="PYRIDOXAMINE 5'-PHOSPHATE OXIDASE ALR4036 FAMILY FMN-BINDING DOMAIN-CONTAINING PROTEIN"/>
    <property type="match status" value="1"/>
</dbReference>
<organism evidence="2 3">
    <name type="scientific">Durusdinium trenchii</name>
    <dbReference type="NCBI Taxonomy" id="1381693"/>
    <lineage>
        <taxon>Eukaryota</taxon>
        <taxon>Sar</taxon>
        <taxon>Alveolata</taxon>
        <taxon>Dinophyceae</taxon>
        <taxon>Suessiales</taxon>
        <taxon>Symbiodiniaceae</taxon>
        <taxon>Durusdinium</taxon>
    </lineage>
</organism>
<reference evidence="2 3" key="1">
    <citation type="submission" date="2024-02" db="EMBL/GenBank/DDBJ databases">
        <authorList>
            <person name="Chen Y."/>
            <person name="Shah S."/>
            <person name="Dougan E. K."/>
            <person name="Thang M."/>
            <person name="Chan C."/>
        </authorList>
    </citation>
    <scope>NUCLEOTIDE SEQUENCE [LARGE SCALE GENOMIC DNA]</scope>
</reference>
<proteinExistence type="predicted"/>
<sequence length="198" mass="21877">MLRASGRAGITGWKSVCSSAASQREAKRKQLQLAMVDPATLAPTVRTVVFRGFARLETESTDEQESCIMVLISDERAQKVRHIQEGFPNSRVEICWLDEAGVQFRIAGQALVACADTADEELQQLRRKVWQRLKPSTRQTFSWPQPGASLRAEVKALKADVLATDAGEIDLQVGSSFGVENDIRYDAHRLALATHEGP</sequence>
<accession>A0ABP0L1L3</accession>